<feature type="active site" description="S-selanylcysteine intermediate" evidence="2">
    <location>
        <position position="97"/>
    </location>
</feature>
<proteinExistence type="inferred from homology"/>
<dbReference type="NCBIfam" id="NF008750">
    <property type="entry name" value="PRK11784.1-2"/>
    <property type="match status" value="1"/>
</dbReference>
<comment type="catalytic activity">
    <reaction evidence="2">
        <text>5-methylaminomethyl-2-thiouridine(34) in tRNA + selenophosphate + (2E)-geranyl diphosphate + H2O + H(+) = 5-methylaminomethyl-2-selenouridine(34) in tRNA + (2E)-thiogeraniol + phosphate + diphosphate</text>
        <dbReference type="Rhea" id="RHEA:42716"/>
        <dbReference type="Rhea" id="RHEA-COMP:10195"/>
        <dbReference type="Rhea" id="RHEA-COMP:10196"/>
        <dbReference type="ChEBI" id="CHEBI:15377"/>
        <dbReference type="ChEBI" id="CHEBI:15378"/>
        <dbReference type="ChEBI" id="CHEBI:16144"/>
        <dbReference type="ChEBI" id="CHEBI:33019"/>
        <dbReference type="ChEBI" id="CHEBI:43474"/>
        <dbReference type="ChEBI" id="CHEBI:58057"/>
        <dbReference type="ChEBI" id="CHEBI:74455"/>
        <dbReference type="ChEBI" id="CHEBI:82743"/>
        <dbReference type="ChEBI" id="CHEBI:143703"/>
        <dbReference type="EC" id="2.9.1.3"/>
    </reaction>
</comment>
<comment type="catalytic activity">
    <reaction evidence="2">
        <text>5-methylaminomethyl-2-(Se-phospho)selenouridine(34) in tRNA + H2O = 5-methylaminomethyl-2-selenouridine(34) in tRNA + phosphate</text>
        <dbReference type="Rhea" id="RHEA:60176"/>
        <dbReference type="Rhea" id="RHEA-COMP:10196"/>
        <dbReference type="Rhea" id="RHEA-COMP:15523"/>
        <dbReference type="ChEBI" id="CHEBI:15377"/>
        <dbReference type="ChEBI" id="CHEBI:43474"/>
        <dbReference type="ChEBI" id="CHEBI:82743"/>
        <dbReference type="ChEBI" id="CHEBI:143702"/>
    </reaction>
</comment>
<evidence type="ECO:0000256" key="1">
    <source>
        <dbReference type="ARBA" id="ARBA00023266"/>
    </source>
</evidence>
<evidence type="ECO:0000256" key="2">
    <source>
        <dbReference type="HAMAP-Rule" id="MF_01622"/>
    </source>
</evidence>
<comment type="caution">
    <text evidence="4">The sequence shown here is derived from an EMBL/GenBank/DDBJ whole genome shotgun (WGS) entry which is preliminary data.</text>
</comment>
<dbReference type="Pfam" id="PF26341">
    <property type="entry name" value="AAA_SelU"/>
    <property type="match status" value="1"/>
</dbReference>
<reference evidence="4 5" key="1">
    <citation type="submission" date="2024-02" db="EMBL/GenBank/DDBJ databases">
        <title>Microbulbifer aestuariivivens NBRC 112533.</title>
        <authorList>
            <person name="Ichikawa N."/>
            <person name="Katano-Makiyama Y."/>
            <person name="Hidaka K."/>
        </authorList>
    </citation>
    <scope>NUCLEOTIDE SEQUENCE [LARGE SCALE GENOMIC DNA]</scope>
    <source>
        <strain evidence="4 5">NBRC 112533</strain>
    </source>
</reference>
<dbReference type="InterPro" id="IPR036873">
    <property type="entry name" value="Rhodanese-like_dom_sf"/>
</dbReference>
<dbReference type="EMBL" id="BAABRT010000004">
    <property type="protein sequence ID" value="GAA5524235.1"/>
    <property type="molecule type" value="Genomic_DNA"/>
</dbReference>
<comment type="catalytic activity">
    <reaction evidence="2">
        <text>5-methylaminomethyl-2-thiouridine(34) in tRNA + (2E)-geranyl diphosphate = 5-methylaminomethyl-S-(2E)-geranyl-thiouridine(34) in tRNA + diphosphate</text>
        <dbReference type="Rhea" id="RHEA:14085"/>
        <dbReference type="Rhea" id="RHEA-COMP:10195"/>
        <dbReference type="Rhea" id="RHEA-COMP:14654"/>
        <dbReference type="ChEBI" id="CHEBI:33019"/>
        <dbReference type="ChEBI" id="CHEBI:58057"/>
        <dbReference type="ChEBI" id="CHEBI:74455"/>
        <dbReference type="ChEBI" id="CHEBI:140632"/>
    </reaction>
</comment>
<dbReference type="InterPro" id="IPR027417">
    <property type="entry name" value="P-loop_NTPase"/>
</dbReference>
<dbReference type="PROSITE" id="PS50206">
    <property type="entry name" value="RHODANESE_3"/>
    <property type="match status" value="1"/>
</dbReference>
<keyword evidence="2" id="KW-0808">Transferase</keyword>
<protein>
    <recommendedName>
        <fullName evidence="2">tRNA 2-selenouridine synthase</fullName>
        <ecNumber evidence="2">2.9.1.3</ecNumber>
    </recommendedName>
</protein>
<dbReference type="NCBIfam" id="TIGR03167">
    <property type="entry name" value="tRNA_sel_U_synt"/>
    <property type="match status" value="1"/>
</dbReference>
<dbReference type="RefSeq" id="WP_345549063.1">
    <property type="nucleotide sequence ID" value="NZ_BAABRT010000004.1"/>
</dbReference>
<comment type="subunit">
    <text evidence="2">Monomer.</text>
</comment>
<dbReference type="HAMAP" id="MF_01622">
    <property type="entry name" value="tRNA_sel_U_synth"/>
    <property type="match status" value="1"/>
</dbReference>
<dbReference type="Gene3D" id="3.40.250.10">
    <property type="entry name" value="Rhodanese-like domain"/>
    <property type="match status" value="1"/>
</dbReference>
<keyword evidence="5" id="KW-1185">Reference proteome</keyword>
<feature type="domain" description="Rhodanese" evidence="3">
    <location>
        <begin position="14"/>
        <end position="137"/>
    </location>
</feature>
<dbReference type="EC" id="2.9.1.3" evidence="2"/>
<dbReference type="InterPro" id="IPR058840">
    <property type="entry name" value="AAA_SelU"/>
</dbReference>
<dbReference type="PANTHER" id="PTHR30401">
    <property type="entry name" value="TRNA 2-SELENOURIDINE SYNTHASE"/>
    <property type="match status" value="1"/>
</dbReference>
<comment type="similarity">
    <text evidence="2">Belongs to the SelU family.</text>
</comment>
<evidence type="ECO:0000313" key="4">
    <source>
        <dbReference type="EMBL" id="GAA5524235.1"/>
    </source>
</evidence>
<comment type="catalytic activity">
    <reaction evidence="2">
        <text>5-methylaminomethyl-S-(2E)-geranyl-thiouridine(34) in tRNA + selenophosphate + H(+) = 5-methylaminomethyl-2-(Se-phospho)selenouridine(34) in tRNA + (2E)-thiogeraniol</text>
        <dbReference type="Rhea" id="RHEA:60172"/>
        <dbReference type="Rhea" id="RHEA-COMP:14654"/>
        <dbReference type="Rhea" id="RHEA-COMP:15523"/>
        <dbReference type="ChEBI" id="CHEBI:15378"/>
        <dbReference type="ChEBI" id="CHEBI:16144"/>
        <dbReference type="ChEBI" id="CHEBI:140632"/>
        <dbReference type="ChEBI" id="CHEBI:143702"/>
        <dbReference type="ChEBI" id="CHEBI:143703"/>
    </reaction>
</comment>
<evidence type="ECO:0000313" key="5">
    <source>
        <dbReference type="Proteomes" id="UP001408594"/>
    </source>
</evidence>
<dbReference type="InterPro" id="IPR017582">
    <property type="entry name" value="SelU"/>
</dbReference>
<keyword evidence="1 2" id="KW-0711">Selenium</keyword>
<organism evidence="4 5">
    <name type="scientific">Microbulbifer aestuariivivens</name>
    <dbReference type="NCBI Taxonomy" id="1908308"/>
    <lineage>
        <taxon>Bacteria</taxon>
        <taxon>Pseudomonadati</taxon>
        <taxon>Pseudomonadota</taxon>
        <taxon>Gammaproteobacteria</taxon>
        <taxon>Cellvibrionales</taxon>
        <taxon>Microbulbiferaceae</taxon>
        <taxon>Microbulbifer</taxon>
    </lineage>
</organism>
<evidence type="ECO:0000259" key="3">
    <source>
        <dbReference type="PROSITE" id="PS50206"/>
    </source>
</evidence>
<dbReference type="NCBIfam" id="NF008751">
    <property type="entry name" value="PRK11784.1-3"/>
    <property type="match status" value="1"/>
</dbReference>
<dbReference type="Proteomes" id="UP001408594">
    <property type="component" value="Unassembled WGS sequence"/>
</dbReference>
<dbReference type="SUPFAM" id="SSF52821">
    <property type="entry name" value="Rhodanese/Cell cycle control phosphatase"/>
    <property type="match status" value="1"/>
</dbReference>
<dbReference type="PANTHER" id="PTHR30401:SF0">
    <property type="entry name" value="TRNA 2-SELENOURIDINE SYNTHASE"/>
    <property type="match status" value="1"/>
</dbReference>
<comment type="function">
    <text evidence="2">Involved in the post-transcriptional modification of the uridine at the wobble position (U34) of tRNA(Lys), tRNA(Glu) and tRNA(Gln). Catalyzes the conversion of 2-thiouridine (S2U-RNA) to 2-selenouridine (Se2U-RNA). Acts in a two-step process involving geranylation of 2-thiouridine (S2U) to S-geranyl-2-thiouridine (geS2U) and subsequent selenation of the latter derivative to 2-selenouridine (Se2U) in the tRNA chain.</text>
</comment>
<gene>
    <name evidence="2 4" type="primary">selU</name>
    <name evidence="4" type="ORF">Maes01_00789</name>
</gene>
<dbReference type="SUPFAM" id="SSF52540">
    <property type="entry name" value="P-loop containing nucleoside triphosphate hydrolases"/>
    <property type="match status" value="1"/>
</dbReference>
<accession>A0ABP9WMA5</accession>
<name>A0ABP9WMA5_9GAMM</name>
<sequence length="368" mass="40902">MRQNISPAQYRQLFLDDTPLMDVRAPVEFGKGAFPASTNLPLLDDRQRELVGTEYKRRGQEAAIDLGWRLATDEVRAQRLASWRAFTERHPEGCLYCFRGGLRSRTSQELLRESGIDYPLVEGGYKALRNFLLQVLDESCAGLPLVVISGHTGSGKTELIHRAPRAVDLEGIAHHRGSSFGGTGRQQPAQIDFENRIAVDMLKLAQAPGRVFVEDESRLIGRCALPPVLQEAMQAAPRVLVREPVEDRARRIVADYVHEALPRFAGGEELPAEALGRTLRDSLARLKKRLGGLRYQQLDDALQNANRELARSGSADAYIPVVMALLTDYYDGMYDHLMEKRDSAILFSGSLQEVGQWIAENGGNQAPA</sequence>
<dbReference type="SMART" id="SM00450">
    <property type="entry name" value="RHOD"/>
    <property type="match status" value="1"/>
</dbReference>
<dbReference type="InterPro" id="IPR001763">
    <property type="entry name" value="Rhodanese-like_dom"/>
</dbReference>